<dbReference type="AlphaFoldDB" id="A0AAN6YLR5"/>
<reference evidence="1" key="2">
    <citation type="submission" date="2023-05" db="EMBL/GenBank/DDBJ databases">
        <authorList>
            <consortium name="Lawrence Berkeley National Laboratory"/>
            <person name="Steindorff A."/>
            <person name="Hensen N."/>
            <person name="Bonometti L."/>
            <person name="Westerberg I."/>
            <person name="Brannstrom I.O."/>
            <person name="Guillou S."/>
            <person name="Cros-Aarteil S."/>
            <person name="Calhoun S."/>
            <person name="Haridas S."/>
            <person name="Kuo A."/>
            <person name="Mondo S."/>
            <person name="Pangilinan J."/>
            <person name="Riley R."/>
            <person name="Labutti K."/>
            <person name="Andreopoulos B."/>
            <person name="Lipzen A."/>
            <person name="Chen C."/>
            <person name="Yanf M."/>
            <person name="Daum C."/>
            <person name="Ng V."/>
            <person name="Clum A."/>
            <person name="Ohm R."/>
            <person name="Martin F."/>
            <person name="Silar P."/>
            <person name="Natvig D."/>
            <person name="Lalanne C."/>
            <person name="Gautier V."/>
            <person name="Ament-Velasquez S.L."/>
            <person name="Kruys A."/>
            <person name="Hutchinson M.I."/>
            <person name="Powell A.J."/>
            <person name="Barry K."/>
            <person name="Miller A.N."/>
            <person name="Grigoriev I.V."/>
            <person name="Debuchy R."/>
            <person name="Gladieux P."/>
            <person name="Thoren M.H."/>
            <person name="Johannesson H."/>
        </authorList>
    </citation>
    <scope>NUCLEOTIDE SEQUENCE</scope>
    <source>
        <strain evidence="1">CBS 990.96</strain>
    </source>
</reference>
<protein>
    <submittedName>
        <fullName evidence="1">Uncharacterized protein</fullName>
    </submittedName>
</protein>
<organism evidence="1 2">
    <name type="scientific">Podospora fimiseda</name>
    <dbReference type="NCBI Taxonomy" id="252190"/>
    <lineage>
        <taxon>Eukaryota</taxon>
        <taxon>Fungi</taxon>
        <taxon>Dikarya</taxon>
        <taxon>Ascomycota</taxon>
        <taxon>Pezizomycotina</taxon>
        <taxon>Sordariomycetes</taxon>
        <taxon>Sordariomycetidae</taxon>
        <taxon>Sordariales</taxon>
        <taxon>Podosporaceae</taxon>
        <taxon>Podospora</taxon>
    </lineage>
</organism>
<evidence type="ECO:0000313" key="1">
    <source>
        <dbReference type="EMBL" id="KAK4221444.1"/>
    </source>
</evidence>
<dbReference type="EMBL" id="MU865547">
    <property type="protein sequence ID" value="KAK4221444.1"/>
    <property type="molecule type" value="Genomic_DNA"/>
</dbReference>
<dbReference type="Gene3D" id="1.25.40.10">
    <property type="entry name" value="Tetratricopeptide repeat domain"/>
    <property type="match status" value="1"/>
</dbReference>
<comment type="caution">
    <text evidence="1">The sequence shown here is derived from an EMBL/GenBank/DDBJ whole genome shotgun (WGS) entry which is preliminary data.</text>
</comment>
<name>A0AAN6YLR5_9PEZI</name>
<keyword evidence="2" id="KW-1185">Reference proteome</keyword>
<reference evidence="1" key="1">
    <citation type="journal article" date="2023" name="Mol. Phylogenet. Evol.">
        <title>Genome-scale phylogeny and comparative genomics of the fungal order Sordariales.</title>
        <authorList>
            <person name="Hensen N."/>
            <person name="Bonometti L."/>
            <person name="Westerberg I."/>
            <person name="Brannstrom I.O."/>
            <person name="Guillou S."/>
            <person name="Cros-Aarteil S."/>
            <person name="Calhoun S."/>
            <person name="Haridas S."/>
            <person name="Kuo A."/>
            <person name="Mondo S."/>
            <person name="Pangilinan J."/>
            <person name="Riley R."/>
            <person name="LaButti K."/>
            <person name="Andreopoulos B."/>
            <person name="Lipzen A."/>
            <person name="Chen C."/>
            <person name="Yan M."/>
            <person name="Daum C."/>
            <person name="Ng V."/>
            <person name="Clum A."/>
            <person name="Steindorff A."/>
            <person name="Ohm R.A."/>
            <person name="Martin F."/>
            <person name="Silar P."/>
            <person name="Natvig D.O."/>
            <person name="Lalanne C."/>
            <person name="Gautier V."/>
            <person name="Ament-Velasquez S.L."/>
            <person name="Kruys A."/>
            <person name="Hutchinson M.I."/>
            <person name="Powell A.J."/>
            <person name="Barry K."/>
            <person name="Miller A.N."/>
            <person name="Grigoriev I.V."/>
            <person name="Debuchy R."/>
            <person name="Gladieux P."/>
            <person name="Hiltunen Thoren M."/>
            <person name="Johannesson H."/>
        </authorList>
    </citation>
    <scope>NUCLEOTIDE SEQUENCE</scope>
    <source>
        <strain evidence="1">CBS 990.96</strain>
    </source>
</reference>
<dbReference type="Proteomes" id="UP001301958">
    <property type="component" value="Unassembled WGS sequence"/>
</dbReference>
<gene>
    <name evidence="1" type="ORF">QBC38DRAFT_540134</name>
</gene>
<accession>A0AAN6YLR5</accession>
<sequence length="373" mass="41956">MQDVTEPEAVISGLSERNYTKYFDLADRGPPLRHFQAISRKSYCGVLAHVNWLVVLIDRYTIKSIDVALCAELIFRVGTCLWEREQPHLAKLYFDFGLGMDGIRDQGAIAGQAYRLLGHALVLRSKKEGGLETPAVADVYYSIASVYTEIGDTATAFTMTCLRAGQPDDAQAARTESLALQEMNPWSLKSPSGTHSGDIMLLARILRSQGKHAEARQLPRRTIIMRRSLFERLTERGGLRLADSLFTVADSMSTFARTFDENLGLLIKAADHLKEVIKISSGNPGMKGHLVRALWVLAGIEERIKKKRLSRLSAGQKNPPIRIFHLEFNIEFPTNPNELRRRARAARNSIPQREWSGEDTDEGFMPLVSWMTW</sequence>
<proteinExistence type="predicted"/>
<dbReference type="InterPro" id="IPR011990">
    <property type="entry name" value="TPR-like_helical_dom_sf"/>
</dbReference>
<evidence type="ECO:0000313" key="2">
    <source>
        <dbReference type="Proteomes" id="UP001301958"/>
    </source>
</evidence>